<proteinExistence type="predicted"/>
<feature type="region of interest" description="Disordered" evidence="1">
    <location>
        <begin position="1"/>
        <end position="20"/>
    </location>
</feature>
<dbReference type="EMBL" id="PEBD01000008">
    <property type="protein sequence ID" value="PHV66949.1"/>
    <property type="molecule type" value="Genomic_DNA"/>
</dbReference>
<protein>
    <submittedName>
        <fullName evidence="3">Flavin-nucleotide-binding protein</fullName>
    </submittedName>
</protein>
<evidence type="ECO:0000259" key="2">
    <source>
        <dbReference type="Pfam" id="PF01243"/>
    </source>
</evidence>
<dbReference type="InterPro" id="IPR012349">
    <property type="entry name" value="Split_barrel_FMN-bd"/>
</dbReference>
<evidence type="ECO:0000313" key="4">
    <source>
        <dbReference type="Proteomes" id="UP000225108"/>
    </source>
</evidence>
<dbReference type="Pfam" id="PF01243">
    <property type="entry name" value="PNPOx_N"/>
    <property type="match status" value="1"/>
</dbReference>
<dbReference type="InterPro" id="IPR011576">
    <property type="entry name" value="Pyridox_Oxase_N"/>
</dbReference>
<dbReference type="PANTHER" id="PTHR42815">
    <property type="entry name" value="FAD-BINDING, PUTATIVE (AFU_ORTHOLOGUE AFUA_6G07600)-RELATED"/>
    <property type="match status" value="1"/>
</dbReference>
<evidence type="ECO:0000313" key="3">
    <source>
        <dbReference type="EMBL" id="PHV66949.1"/>
    </source>
</evidence>
<dbReference type="Gene3D" id="2.30.110.10">
    <property type="entry name" value="Electron Transport, Fmn-binding Protein, Chain A"/>
    <property type="match status" value="1"/>
</dbReference>
<comment type="caution">
    <text evidence="3">The sequence shown here is derived from an EMBL/GenBank/DDBJ whole genome shotgun (WGS) entry which is preliminary data.</text>
</comment>
<dbReference type="SUPFAM" id="SSF50475">
    <property type="entry name" value="FMN-binding split barrel"/>
    <property type="match status" value="1"/>
</dbReference>
<reference evidence="3 4" key="1">
    <citation type="submission" date="2017-10" db="EMBL/GenBank/DDBJ databases">
        <title>The draft genome sequence of Williamsia sp. BULT 1.1 isolated from the semi-arid grassland soils from South Africa.</title>
        <authorList>
            <person name="Kabwe M.H."/>
            <person name="Govender N."/>
            <person name="Mutseka Lunga P."/>
            <person name="Vikram S."/>
            <person name="Makhalanyane T.P."/>
        </authorList>
    </citation>
    <scope>NUCLEOTIDE SEQUENCE [LARGE SCALE GENOMIC DNA]</scope>
    <source>
        <strain evidence="3 4">BULT 1.1</strain>
    </source>
</reference>
<sequence length="217" mass="23721">MTSTSGGPAAPTGRPSRMSHDRVRELIGEPAGLAVTKVQRTIDPNFRRFIARSPFLCMATSNDDGSADCSPRGDQPGFVKVLDDTTIAIPDRIGNKRIDSFENILSRPGIGLIFLVPGHRETLRINGNGYLTEDPDLLPQLTARDKTPELALIVEVDEAYLHCGRAILRSKLWDPASLASPGEVPTTGEIMAAQLQRDEATAHRIDEDIEVAYQTLY</sequence>
<organism evidence="3 4">
    <name type="scientific">Williamsia marianensis</name>
    <dbReference type="NCBI Taxonomy" id="85044"/>
    <lineage>
        <taxon>Bacteria</taxon>
        <taxon>Bacillati</taxon>
        <taxon>Actinomycetota</taxon>
        <taxon>Actinomycetes</taxon>
        <taxon>Mycobacteriales</taxon>
        <taxon>Nocardiaceae</taxon>
        <taxon>Williamsia</taxon>
    </lineage>
</organism>
<name>A0A2G3PM81_WILMA</name>
<dbReference type="AlphaFoldDB" id="A0A2G3PM81"/>
<dbReference type="Proteomes" id="UP000225108">
    <property type="component" value="Unassembled WGS sequence"/>
</dbReference>
<accession>A0A2G3PM81</accession>
<dbReference type="InterPro" id="IPR024029">
    <property type="entry name" value="Pyridox_Oxase_FMN-dep"/>
</dbReference>
<dbReference type="RefSeq" id="WP_099382952.1">
    <property type="nucleotide sequence ID" value="NZ_PEBD01000008.1"/>
</dbReference>
<evidence type="ECO:0000256" key="1">
    <source>
        <dbReference type="SAM" id="MobiDB-lite"/>
    </source>
</evidence>
<gene>
    <name evidence="3" type="ORF">CSW57_11985</name>
</gene>
<feature type="domain" description="Pyridoxamine 5'-phosphate oxidase N-terminal" evidence="2">
    <location>
        <begin position="43"/>
        <end position="163"/>
    </location>
</feature>
<dbReference type="NCBIfam" id="TIGR04025">
    <property type="entry name" value="PPOX_FMN_DR2398"/>
    <property type="match status" value="1"/>
</dbReference>
<dbReference type="PANTHER" id="PTHR42815:SF2">
    <property type="entry name" value="FAD-BINDING, PUTATIVE (AFU_ORTHOLOGUE AFUA_6G07600)-RELATED"/>
    <property type="match status" value="1"/>
</dbReference>